<gene>
    <name evidence="5" type="ORF">PAHAL_8G061700</name>
    <name evidence="6" type="ORF">PAHAL_8G061800</name>
    <name evidence="7" type="ORF">PAHAL_8G061900</name>
</gene>
<dbReference type="InterPro" id="IPR018073">
    <property type="entry name" value="Prot_inh_cystat_CS"/>
</dbReference>
<dbReference type="Gramene" id="PVH33769">
    <property type="protein sequence ID" value="PVH33769"/>
    <property type="gene ID" value="PAHAL_8G061900"/>
</dbReference>
<dbReference type="SUPFAM" id="SSF54403">
    <property type="entry name" value="Cystatin/monellin"/>
    <property type="match status" value="1"/>
</dbReference>
<dbReference type="EMBL" id="CM008053">
    <property type="protein sequence ID" value="PVH33768.1"/>
    <property type="molecule type" value="Genomic_DNA"/>
</dbReference>
<dbReference type="PROSITE" id="PS00287">
    <property type="entry name" value="CYSTATIN"/>
    <property type="match status" value="1"/>
</dbReference>
<dbReference type="Gene3D" id="3.10.450.10">
    <property type="match status" value="1"/>
</dbReference>
<organism evidence="5">
    <name type="scientific">Panicum hallii</name>
    <dbReference type="NCBI Taxonomy" id="206008"/>
    <lineage>
        <taxon>Eukaryota</taxon>
        <taxon>Viridiplantae</taxon>
        <taxon>Streptophyta</taxon>
        <taxon>Embryophyta</taxon>
        <taxon>Tracheophyta</taxon>
        <taxon>Spermatophyta</taxon>
        <taxon>Magnoliopsida</taxon>
        <taxon>Liliopsida</taxon>
        <taxon>Poales</taxon>
        <taxon>Poaceae</taxon>
        <taxon>PACMAD clade</taxon>
        <taxon>Panicoideae</taxon>
        <taxon>Panicodae</taxon>
        <taxon>Paniceae</taxon>
        <taxon>Panicinae</taxon>
        <taxon>Panicum</taxon>
        <taxon>Panicum sect. Panicum</taxon>
    </lineage>
</organism>
<evidence type="ECO:0000313" key="6">
    <source>
        <dbReference type="EMBL" id="PVH33768.1"/>
    </source>
</evidence>
<dbReference type="InterPro" id="IPR027214">
    <property type="entry name" value="Cystatin"/>
</dbReference>
<dbReference type="AlphaFoldDB" id="A0A2T8I7W6"/>
<dbReference type="InterPro" id="IPR046350">
    <property type="entry name" value="Cystatin_sf"/>
</dbReference>
<name>A0A2T8I7W6_9POAL</name>
<dbReference type="Gramene" id="PVH33768">
    <property type="protein sequence ID" value="PVH33768"/>
    <property type="gene ID" value="PAHAL_8G061800"/>
</dbReference>
<dbReference type="CDD" id="cd00042">
    <property type="entry name" value="CY"/>
    <property type="match status" value="1"/>
</dbReference>
<evidence type="ECO:0000256" key="3">
    <source>
        <dbReference type="ARBA" id="ARBA00022704"/>
    </source>
</evidence>
<evidence type="ECO:0000313" key="5">
    <source>
        <dbReference type="EMBL" id="PVH33767.1"/>
    </source>
</evidence>
<evidence type="ECO:0000259" key="4">
    <source>
        <dbReference type="SMART" id="SM00043"/>
    </source>
</evidence>
<dbReference type="GO" id="GO:0004869">
    <property type="term" value="F:cysteine-type endopeptidase inhibitor activity"/>
    <property type="evidence" value="ECO:0007669"/>
    <property type="project" value="UniProtKB-KW"/>
</dbReference>
<evidence type="ECO:0000256" key="2">
    <source>
        <dbReference type="ARBA" id="ARBA00022690"/>
    </source>
</evidence>
<dbReference type="PANTHER" id="PTHR47116">
    <property type="entry name" value="PHLOEM FILAMENT PROTEIN"/>
    <property type="match status" value="1"/>
</dbReference>
<dbReference type="Pfam" id="PF16845">
    <property type="entry name" value="SQAPI"/>
    <property type="match status" value="1"/>
</dbReference>
<dbReference type="EMBL" id="CM008053">
    <property type="protein sequence ID" value="PVH33767.1"/>
    <property type="molecule type" value="Genomic_DNA"/>
</dbReference>
<keyword evidence="2" id="KW-0646">Protease inhibitor</keyword>
<dbReference type="EMBL" id="CM008053">
    <property type="protein sequence ID" value="PVH33769.1"/>
    <property type="molecule type" value="Genomic_DNA"/>
</dbReference>
<feature type="domain" description="Cystatin" evidence="4">
    <location>
        <begin position="84"/>
        <end position="172"/>
    </location>
</feature>
<dbReference type="SMART" id="SM00043">
    <property type="entry name" value="CY"/>
    <property type="match status" value="1"/>
</dbReference>
<protein>
    <recommendedName>
        <fullName evidence="4">Cystatin domain-containing protein</fullName>
    </recommendedName>
</protein>
<keyword evidence="3" id="KW-0789">Thiol protease inhibitor</keyword>
<sequence>MASLTTNALCIPTMVAAAAAPRCRRSLIVARASPAKHDERQDPAVKVDAAGGRRRAMVLFSAAAITASTAAAVRSARAGVSTKTVPGQWVDIENLADPYVQDLGKWAVMEHNSQTGEDLQFGKVVGGKQQVVAGMNYKLEIETKRGPSRFYEAGLFVSLPPEKRTLNSFEPLAG</sequence>
<evidence type="ECO:0000256" key="1">
    <source>
        <dbReference type="ARBA" id="ARBA00007233"/>
    </source>
</evidence>
<dbReference type="InterPro" id="IPR000010">
    <property type="entry name" value="Cystatin_dom"/>
</dbReference>
<dbReference type="Proteomes" id="UP000243499">
    <property type="component" value="Chromosome 8"/>
</dbReference>
<reference evidence="5" key="1">
    <citation type="submission" date="2018-04" db="EMBL/GenBank/DDBJ databases">
        <title>WGS assembly of Panicum hallii.</title>
        <authorList>
            <person name="Lovell J."/>
            <person name="Jenkins J."/>
            <person name="Lowry D."/>
            <person name="Mamidi S."/>
            <person name="Sreedasyam A."/>
            <person name="Weng X."/>
            <person name="Barry K."/>
            <person name="Bonette J."/>
            <person name="Campitelli B."/>
            <person name="Daum C."/>
            <person name="Gordon S."/>
            <person name="Gould B."/>
            <person name="Lipzen A."/>
            <person name="Macqueen A."/>
            <person name="Palacio-Mejia J."/>
            <person name="Plott C."/>
            <person name="Shakirov E."/>
            <person name="Shu S."/>
            <person name="Yoshinaga Y."/>
            <person name="Zane M."/>
            <person name="Rokhsar D."/>
            <person name="Grimwood J."/>
            <person name="Schmutz J."/>
            <person name="Juenger T."/>
        </authorList>
    </citation>
    <scope>NUCLEOTIDE SEQUENCE [LARGE SCALE GENOMIC DNA]</scope>
    <source>
        <strain evidence="5">FIL2</strain>
    </source>
</reference>
<proteinExistence type="inferred from homology"/>
<dbReference type="Gramene" id="PVH33767">
    <property type="protein sequence ID" value="PVH33767"/>
    <property type="gene ID" value="PAHAL_8G061700"/>
</dbReference>
<accession>A0A2T8I7W6</accession>
<evidence type="ECO:0000313" key="7">
    <source>
        <dbReference type="EMBL" id="PVH33769.1"/>
    </source>
</evidence>
<comment type="similarity">
    <text evidence="1">Belongs to the cystatin family. Phytocystatin subfamily.</text>
</comment>